<dbReference type="STRING" id="1802695.A3A13_02040"/>
<gene>
    <name evidence="3" type="ORF">A3A13_02040</name>
</gene>
<protein>
    <submittedName>
        <fullName evidence="3">Uncharacterized protein</fullName>
    </submittedName>
</protein>
<keyword evidence="2" id="KW-0472">Membrane</keyword>
<feature type="compositionally biased region" description="Polar residues" evidence="1">
    <location>
        <begin position="222"/>
        <end position="244"/>
    </location>
</feature>
<reference evidence="3 4" key="1">
    <citation type="journal article" date="2016" name="Nat. Commun.">
        <title>Thousands of microbial genomes shed light on interconnected biogeochemical processes in an aquifer system.</title>
        <authorList>
            <person name="Anantharaman K."/>
            <person name="Brown C.T."/>
            <person name="Hug L.A."/>
            <person name="Sharon I."/>
            <person name="Castelle C.J."/>
            <person name="Probst A.J."/>
            <person name="Thomas B.C."/>
            <person name="Singh A."/>
            <person name="Wilkins M.J."/>
            <person name="Karaoz U."/>
            <person name="Brodie E.L."/>
            <person name="Williams K.H."/>
            <person name="Hubbard S.S."/>
            <person name="Banfield J.F."/>
        </authorList>
    </citation>
    <scope>NUCLEOTIDE SEQUENCE [LARGE SCALE GENOMIC DNA]</scope>
</reference>
<dbReference type="EMBL" id="MGKJ01000014">
    <property type="protein sequence ID" value="OGN23852.1"/>
    <property type="molecule type" value="Genomic_DNA"/>
</dbReference>
<evidence type="ECO:0000313" key="3">
    <source>
        <dbReference type="EMBL" id="OGN23852.1"/>
    </source>
</evidence>
<keyword evidence="2" id="KW-1133">Transmembrane helix</keyword>
<accession>A0A1F8GEP2</accession>
<keyword evidence="2" id="KW-0812">Transmembrane</keyword>
<organism evidence="3 4">
    <name type="scientific">Candidatus Yanofskybacteria bacterium RIFCSPLOWO2_01_FULL_43_22</name>
    <dbReference type="NCBI Taxonomy" id="1802695"/>
    <lineage>
        <taxon>Bacteria</taxon>
        <taxon>Candidatus Yanofskyibacteriota</taxon>
    </lineage>
</organism>
<feature type="transmembrane region" description="Helical" evidence="2">
    <location>
        <begin position="63"/>
        <end position="81"/>
    </location>
</feature>
<proteinExistence type="predicted"/>
<sequence>MIYPYVILKLTNPLLLFIKTGQLLYNKNIAKPYPNPHFDIFEKETKKLVINLFYKKRLKKVRWTAALILIPTIIILNSYLVKAGLSYFYSPLCLGSWKNVRNIEGEPELPFGADASSFNGANSAVLKNSAGQIFCGNFNSSNPPENPVQKLKLRFSLAVVNDIIPEINAQDFQEGDTLDLDSEGDEKAIFIIQENNPSVSEPEPTPSPDELSPSSAPEPDSTRSIPQGSEPVESTSSPQATQEPILTPEIIPTSTLAPTSKPSVEPSATPTAEPMPESSVESTPETSPATPTPEPEPDSTSSPQATSSPSSLIPLEVRRPLADSLPTTPFRRGGPLTGLINVAQAEEPQIDEGETTPSLNLDDILEVSYTVDGENWVTLGRINRENWENISFDISNISLENIADLQIAVSSLPTLGSDITVYVDSMWLEAEYDSGLALFVKDVGETIIDTLTLQNLEPSVEDEALPKEPEPVPRVKIRKTVYDFLEKDVSNSSLKLKWYPADKVDELSRADIGSAQVQISQKSLEISGSCRLSYFVMLLYRDKDDYIKNPASAIYNAAFPCDGKFSHVVSEFPSHIDSGDYYILIAEQGNGSWRPISDIYKIEVNREITEEEVF</sequence>
<feature type="compositionally biased region" description="Low complexity" evidence="1">
    <location>
        <begin position="298"/>
        <end position="311"/>
    </location>
</feature>
<feature type="compositionally biased region" description="Low complexity" evidence="1">
    <location>
        <begin position="197"/>
        <end position="215"/>
    </location>
</feature>
<feature type="compositionally biased region" description="Low complexity" evidence="1">
    <location>
        <begin position="274"/>
        <end position="289"/>
    </location>
</feature>
<comment type="caution">
    <text evidence="3">The sequence shown here is derived from an EMBL/GenBank/DDBJ whole genome shotgun (WGS) entry which is preliminary data.</text>
</comment>
<evidence type="ECO:0000313" key="4">
    <source>
        <dbReference type="Proteomes" id="UP000178911"/>
    </source>
</evidence>
<feature type="compositionally biased region" description="Polar residues" evidence="1">
    <location>
        <begin position="252"/>
        <end position="270"/>
    </location>
</feature>
<evidence type="ECO:0000256" key="1">
    <source>
        <dbReference type="SAM" id="MobiDB-lite"/>
    </source>
</evidence>
<name>A0A1F8GEP2_9BACT</name>
<dbReference type="Proteomes" id="UP000178911">
    <property type="component" value="Unassembled WGS sequence"/>
</dbReference>
<feature type="region of interest" description="Disordered" evidence="1">
    <location>
        <begin position="193"/>
        <end position="318"/>
    </location>
</feature>
<evidence type="ECO:0000256" key="2">
    <source>
        <dbReference type="SAM" id="Phobius"/>
    </source>
</evidence>
<dbReference type="AlphaFoldDB" id="A0A1F8GEP2"/>